<dbReference type="InterPro" id="IPR037914">
    <property type="entry name" value="SpoVT-AbrB_sf"/>
</dbReference>
<evidence type="ECO:0000313" key="1">
    <source>
        <dbReference type="EMBL" id="ASF45046.1"/>
    </source>
</evidence>
<dbReference type="RefSeq" id="WP_088617929.1">
    <property type="nucleotide sequence ID" value="NZ_CP022129.1"/>
</dbReference>
<dbReference type="KEGG" id="mpsy:CEK71_02620"/>
<name>A0A1Z4BUQ7_9GAMM</name>
<dbReference type="Proteomes" id="UP000197019">
    <property type="component" value="Chromosome"/>
</dbReference>
<organism evidence="1 2">
    <name type="scientific">Methylovulum psychrotolerans</name>
    <dbReference type="NCBI Taxonomy" id="1704499"/>
    <lineage>
        <taxon>Bacteria</taxon>
        <taxon>Pseudomonadati</taxon>
        <taxon>Pseudomonadota</taxon>
        <taxon>Gammaproteobacteria</taxon>
        <taxon>Methylococcales</taxon>
        <taxon>Methylococcaceae</taxon>
        <taxon>Methylovulum</taxon>
    </lineage>
</organism>
<gene>
    <name evidence="1" type="ORF">CEK71_02620</name>
</gene>
<dbReference type="SUPFAM" id="SSF89447">
    <property type="entry name" value="AbrB/MazE/MraZ-like"/>
    <property type="match status" value="1"/>
</dbReference>
<keyword evidence="2" id="KW-1185">Reference proteome</keyword>
<proteinExistence type="predicted"/>
<protein>
    <submittedName>
        <fullName evidence="1">AbrB family transcriptional regulator</fullName>
    </submittedName>
</protein>
<reference evidence="1 2" key="1">
    <citation type="submission" date="2017-06" db="EMBL/GenBank/DDBJ databases">
        <title>Genome Sequencing of the methanotroph Methylovulum psychrotolerants str. HV10-M2 isolated from a high-altitude environment.</title>
        <authorList>
            <person name="Mateos-Rivera A."/>
        </authorList>
    </citation>
    <scope>NUCLEOTIDE SEQUENCE [LARGE SCALE GENOMIC DNA]</scope>
    <source>
        <strain evidence="1 2">HV10_M2</strain>
    </source>
</reference>
<dbReference type="OrthoDB" id="122640at2"/>
<sequence length="75" mass="8444">MLAKLTRNNQLTLPEALIMSVGNPEYYDIEVNAGRIILTPVKPQQADTVRNKIEALGINEQDVNDAIQWARQEPI</sequence>
<evidence type="ECO:0000313" key="2">
    <source>
        <dbReference type="Proteomes" id="UP000197019"/>
    </source>
</evidence>
<dbReference type="AlphaFoldDB" id="A0A1Z4BUQ7"/>
<dbReference type="EMBL" id="CP022129">
    <property type="protein sequence ID" value="ASF45046.1"/>
    <property type="molecule type" value="Genomic_DNA"/>
</dbReference>
<accession>A0A1Z4BUQ7</accession>